<evidence type="ECO:0000313" key="7">
    <source>
        <dbReference type="EMBL" id="MCK6256312.1"/>
    </source>
</evidence>
<keyword evidence="2 5" id="KW-0479">Metal-binding</keyword>
<evidence type="ECO:0000259" key="6">
    <source>
        <dbReference type="Pfam" id="PF12867"/>
    </source>
</evidence>
<sequence>MIDLRYPVGLFALDQDITAKKIEEWIHDIESAPNQLKEAVNDLTEEQLDTPYRPGGWTVRQVVHHLPDSHLNSYTRFKLALTEENPVIRPYKEDQWAELPDSILPIAVSIQLLEALHERWIVLLKSLTTADLEKTFTHPDSGVVTLAQNIGLYSWHSRHHIAHITSLRQRSGW</sequence>
<protein>
    <recommendedName>
        <fullName evidence="5">Putative metal-dependent hydrolase LCY76_06845</fullName>
        <ecNumber evidence="5">3.-.-.-</ecNumber>
    </recommendedName>
</protein>
<name>A0A9X1X8U1_9BACL</name>
<evidence type="ECO:0000256" key="3">
    <source>
        <dbReference type="ARBA" id="ARBA00022801"/>
    </source>
</evidence>
<comment type="caution">
    <text evidence="7">The sequence shown here is derived from an EMBL/GenBank/DDBJ whole genome shotgun (WGS) entry which is preliminary data.</text>
</comment>
<feature type="binding site" evidence="5">
    <location>
        <position position="160"/>
    </location>
    <ligand>
        <name>Zn(2+)</name>
        <dbReference type="ChEBI" id="CHEBI:29105"/>
    </ligand>
</feature>
<gene>
    <name evidence="7" type="primary">bstA</name>
    <name evidence="7" type="ORF">LCY76_06845</name>
</gene>
<evidence type="ECO:0000256" key="5">
    <source>
        <dbReference type="HAMAP-Rule" id="MF_01256"/>
    </source>
</evidence>
<evidence type="ECO:0000313" key="8">
    <source>
        <dbReference type="Proteomes" id="UP001139011"/>
    </source>
</evidence>
<dbReference type="GO" id="GO:0008270">
    <property type="term" value="F:zinc ion binding"/>
    <property type="evidence" value="ECO:0007669"/>
    <property type="project" value="UniProtKB-UniRule"/>
</dbReference>
<dbReference type="InterPro" id="IPR034660">
    <property type="entry name" value="DinB/YfiT-like"/>
</dbReference>
<dbReference type="HAMAP" id="MF_01256">
    <property type="entry name" value="YfiT_hydrol"/>
    <property type="match status" value="1"/>
</dbReference>
<dbReference type="GO" id="GO:0016740">
    <property type="term" value="F:transferase activity"/>
    <property type="evidence" value="ECO:0007669"/>
    <property type="project" value="UniProtKB-KW"/>
</dbReference>
<feature type="binding site" evidence="5">
    <location>
        <position position="156"/>
    </location>
    <ligand>
        <name>Zn(2+)</name>
        <dbReference type="ChEBI" id="CHEBI:29105"/>
    </ligand>
</feature>
<reference evidence="7" key="1">
    <citation type="submission" date="2021-09" db="EMBL/GenBank/DDBJ databases">
        <title>Genome analysis of Fictibacillus sp. KIGAM418 isolated from marine sediment.</title>
        <authorList>
            <person name="Seo M.-J."/>
            <person name="Cho E.-S."/>
            <person name="Hwang C.Y."/>
        </authorList>
    </citation>
    <scope>NUCLEOTIDE SEQUENCE</scope>
    <source>
        <strain evidence="7">KIGAM418</strain>
    </source>
</reference>
<dbReference type="Pfam" id="PF12867">
    <property type="entry name" value="DinB_2"/>
    <property type="match status" value="1"/>
</dbReference>
<dbReference type="SUPFAM" id="SSF109854">
    <property type="entry name" value="DinB/YfiT-like putative metalloenzymes"/>
    <property type="match status" value="1"/>
</dbReference>
<evidence type="ECO:0000256" key="2">
    <source>
        <dbReference type="ARBA" id="ARBA00022723"/>
    </source>
</evidence>
<dbReference type="InterPro" id="IPR023774">
    <property type="entry name" value="Put_metal_dep_hydrolase_YfiT"/>
</dbReference>
<keyword evidence="1 5" id="KW-0963">Cytoplasm</keyword>
<dbReference type="EC" id="3.-.-.-" evidence="5"/>
<dbReference type="NCBIfam" id="NF009807">
    <property type="entry name" value="PRK13291.1"/>
    <property type="match status" value="1"/>
</dbReference>
<comment type="function">
    <text evidence="5">Possible metal-dependent hydrolase.</text>
</comment>
<dbReference type="GO" id="GO:0005737">
    <property type="term" value="C:cytoplasm"/>
    <property type="evidence" value="ECO:0007669"/>
    <property type="project" value="UniProtKB-SubCell"/>
</dbReference>
<comment type="cofactor">
    <cofactor evidence="5">
        <name>Zn(2+)</name>
        <dbReference type="ChEBI" id="CHEBI:29105"/>
    </cofactor>
    <text evidence="5">Binds 1 zinc ion per subunit.</text>
</comment>
<evidence type="ECO:0000256" key="1">
    <source>
        <dbReference type="ARBA" id="ARBA00022490"/>
    </source>
</evidence>
<keyword evidence="4 5" id="KW-0862">Zinc</keyword>
<dbReference type="RefSeq" id="WP_248252006.1">
    <property type="nucleotide sequence ID" value="NZ_JAIWJX010000002.1"/>
</dbReference>
<dbReference type="AlphaFoldDB" id="A0A9X1X8U1"/>
<dbReference type="Proteomes" id="UP001139011">
    <property type="component" value="Unassembled WGS sequence"/>
</dbReference>
<proteinExistence type="inferred from homology"/>
<feature type="domain" description="DinB-like" evidence="6">
    <location>
        <begin position="30"/>
        <end position="164"/>
    </location>
</feature>
<dbReference type="Gene3D" id="1.20.120.450">
    <property type="entry name" value="dinb family like domain"/>
    <property type="match status" value="1"/>
</dbReference>
<dbReference type="GO" id="GO:0016787">
    <property type="term" value="F:hydrolase activity"/>
    <property type="evidence" value="ECO:0007669"/>
    <property type="project" value="UniProtKB-UniRule"/>
</dbReference>
<comment type="similarity">
    <text evidence="5">Belongs to the metal hydrolase YfiT family.</text>
</comment>
<dbReference type="InterPro" id="IPR024775">
    <property type="entry name" value="DinB-like"/>
</dbReference>
<keyword evidence="3 5" id="KW-0378">Hydrolase</keyword>
<keyword evidence="7" id="KW-0808">Transferase</keyword>
<feature type="binding site" evidence="5">
    <location>
        <position position="65"/>
    </location>
    <ligand>
        <name>Zn(2+)</name>
        <dbReference type="ChEBI" id="CHEBI:29105"/>
    </ligand>
</feature>
<organism evidence="7 8">
    <name type="scientific">Fictibacillus marinisediminis</name>
    <dbReference type="NCBI Taxonomy" id="2878389"/>
    <lineage>
        <taxon>Bacteria</taxon>
        <taxon>Bacillati</taxon>
        <taxon>Bacillota</taxon>
        <taxon>Bacilli</taxon>
        <taxon>Bacillales</taxon>
        <taxon>Fictibacillaceae</taxon>
        <taxon>Fictibacillus</taxon>
    </lineage>
</organism>
<accession>A0A9X1X8U1</accession>
<evidence type="ECO:0000256" key="4">
    <source>
        <dbReference type="ARBA" id="ARBA00022833"/>
    </source>
</evidence>
<comment type="subunit">
    <text evidence="5">Homodimer.</text>
</comment>
<keyword evidence="8" id="KW-1185">Reference proteome</keyword>
<comment type="subcellular location">
    <subcellularLocation>
        <location evidence="5">Cytoplasm</location>
    </subcellularLocation>
</comment>
<dbReference type="EMBL" id="JAIWJX010000002">
    <property type="protein sequence ID" value="MCK6256312.1"/>
    <property type="molecule type" value="Genomic_DNA"/>
</dbReference>